<organism evidence="1 2">
    <name type="scientific">Aquimarina hainanensis</name>
    <dbReference type="NCBI Taxonomy" id="1578017"/>
    <lineage>
        <taxon>Bacteria</taxon>
        <taxon>Pseudomonadati</taxon>
        <taxon>Bacteroidota</taxon>
        <taxon>Flavobacteriia</taxon>
        <taxon>Flavobacteriales</taxon>
        <taxon>Flavobacteriaceae</taxon>
        <taxon>Aquimarina</taxon>
    </lineage>
</organism>
<dbReference type="InterPro" id="IPR011042">
    <property type="entry name" value="6-blade_b-propeller_TolB-like"/>
</dbReference>
<comment type="caution">
    <text evidence="1">The sequence shown here is derived from an EMBL/GenBank/DDBJ whole genome shotgun (WGS) entry which is preliminary data.</text>
</comment>
<dbReference type="InterPro" id="IPR011659">
    <property type="entry name" value="WD40"/>
</dbReference>
<evidence type="ECO:0000313" key="1">
    <source>
        <dbReference type="EMBL" id="MFD2589998.1"/>
    </source>
</evidence>
<evidence type="ECO:0000313" key="2">
    <source>
        <dbReference type="Proteomes" id="UP001597459"/>
    </source>
</evidence>
<gene>
    <name evidence="1" type="ORF">ACFSTE_04100</name>
</gene>
<name>A0ABW5N5X7_9FLAO</name>
<proteinExistence type="predicted"/>
<keyword evidence="2" id="KW-1185">Reference proteome</keyword>
<dbReference type="RefSeq" id="WP_378255946.1">
    <property type="nucleotide sequence ID" value="NZ_JBHSJV010000001.1"/>
</dbReference>
<dbReference type="Gene3D" id="2.120.10.30">
    <property type="entry name" value="TolB, C-terminal domain"/>
    <property type="match status" value="1"/>
</dbReference>
<dbReference type="SUPFAM" id="SSF82171">
    <property type="entry name" value="DPP6 N-terminal domain-like"/>
    <property type="match status" value="1"/>
</dbReference>
<dbReference type="Pfam" id="PF07676">
    <property type="entry name" value="PD40"/>
    <property type="match status" value="3"/>
</dbReference>
<reference evidence="2" key="1">
    <citation type="journal article" date="2019" name="Int. J. Syst. Evol. Microbiol.">
        <title>The Global Catalogue of Microorganisms (GCM) 10K type strain sequencing project: providing services to taxonomists for standard genome sequencing and annotation.</title>
        <authorList>
            <consortium name="The Broad Institute Genomics Platform"/>
            <consortium name="The Broad Institute Genome Sequencing Center for Infectious Disease"/>
            <person name="Wu L."/>
            <person name="Ma J."/>
        </authorList>
    </citation>
    <scope>NUCLEOTIDE SEQUENCE [LARGE SCALE GENOMIC DNA]</scope>
    <source>
        <strain evidence="2">KCTC 42423</strain>
    </source>
</reference>
<dbReference type="Proteomes" id="UP001597459">
    <property type="component" value="Unassembled WGS sequence"/>
</dbReference>
<accession>A0ABW5N5X7</accession>
<sequence length="315" mass="35953">MKSYYLIFMYLLSLSYSFSQEKNAIEVTPVLPEITSELGQLRDFTMAPTQDEAYFTMQSFFGEISAIVKITKKGTTWSAPSIAPFSGQFHDMEPMFSPDGLQLYFVSNRNTGKINPKATDYDIWFIRRESKNAPWSDPINLGAPVNTEKDEFYPSIATNGNLYYTSTATPTKGQDDIFMSEWKNNSYTTPISLSEAINTKGMEFNAFVAPDESFILYTAYKRKGGTGSGDLYISYKNKEGQWTPSENMTQINSSTMDYCPFYDTKTKTIYFTSKKNTINPHLNKPQNIKQLTDIIFQYENGLSRIYSARLDILKK</sequence>
<dbReference type="EMBL" id="JBHULX010000003">
    <property type="protein sequence ID" value="MFD2589998.1"/>
    <property type="molecule type" value="Genomic_DNA"/>
</dbReference>
<protein>
    <submittedName>
        <fullName evidence="1">TolB family protein</fullName>
    </submittedName>
</protein>